<dbReference type="Pfam" id="PF02120">
    <property type="entry name" value="Flg_hook"/>
    <property type="match status" value="2"/>
</dbReference>
<feature type="compositionally biased region" description="Polar residues" evidence="1">
    <location>
        <begin position="44"/>
        <end position="53"/>
    </location>
</feature>
<evidence type="ECO:0000313" key="4">
    <source>
        <dbReference type="Proteomes" id="UP000623967"/>
    </source>
</evidence>
<organism evidence="3 4">
    <name type="scientific">Neobacillus paridis</name>
    <dbReference type="NCBI Taxonomy" id="2803862"/>
    <lineage>
        <taxon>Bacteria</taxon>
        <taxon>Bacillati</taxon>
        <taxon>Bacillota</taxon>
        <taxon>Bacilli</taxon>
        <taxon>Bacillales</taxon>
        <taxon>Bacillaceae</taxon>
        <taxon>Neobacillus</taxon>
    </lineage>
</organism>
<feature type="region of interest" description="Disordered" evidence="1">
    <location>
        <begin position="44"/>
        <end position="66"/>
    </location>
</feature>
<protein>
    <submittedName>
        <fullName evidence="3">Flagellar hook-length control protein FliK</fullName>
    </submittedName>
</protein>
<keyword evidence="3" id="KW-0966">Cell projection</keyword>
<dbReference type="CDD" id="cd17470">
    <property type="entry name" value="T3SS_Flik_C"/>
    <property type="match status" value="1"/>
</dbReference>
<name>A0ABS1TNQ8_9BACI</name>
<proteinExistence type="predicted"/>
<keyword evidence="4" id="KW-1185">Reference proteome</keyword>
<feature type="domain" description="Flagellar hook-length control protein-like C-terminal" evidence="2">
    <location>
        <begin position="235"/>
        <end position="305"/>
    </location>
</feature>
<sequence>MDAVQISIKINQTKQSDGGKQKSNILTEAPTIPFNQILAMFNNPSQTSGTEVQQAGEAANKSLRKSNENPLDLLKLSSDGDDQTNSDLTVLAVPFYQGQPLAPMIVGDSNKAEPAVPEEGMLGQGTMENSNDWLQVVHTQGEAADLSKTSLSITDLAAENKTGDGLDKPQAGIENTNKEDIFAELLNKNVTQNIQEAGKGDFDQNRVQLAVDSFPEFVAQLSDLISQNLRSVNGANEKNSLTVLADLKSIGKINIEISSLPGPAALELTADPASAKEMLQSQLQRLEQAVQQSGLVVKKIEIVDHPSAPFLEPTLSSNQADNTAEMNGPVNQGTLHSQTLGLNHKSMSGQPRPVLSIHDFTPEVSSWIAKNIGSSQGQNTAKEVKFLLSPEHLGQMEVKLTTTGGQVSAQIITDTIQAKEILSGQLHTLKQALQQQGLMLQKLEVIQQPAGIPNQAQLNQSFSQGGFHSSPEHRSGQSAKNDAKKPKENGQMEIDMDTPLTTYQGAVQRTSSNIDFTA</sequence>
<keyword evidence="3" id="KW-0282">Flagellum</keyword>
<evidence type="ECO:0000259" key="2">
    <source>
        <dbReference type="Pfam" id="PF02120"/>
    </source>
</evidence>
<feature type="compositionally biased region" description="Basic and acidic residues" evidence="1">
    <location>
        <begin position="470"/>
        <end position="490"/>
    </location>
</feature>
<reference evidence="3 4" key="1">
    <citation type="submission" date="2021-01" db="EMBL/GenBank/DDBJ databases">
        <title>Genome public.</title>
        <authorList>
            <person name="Liu C."/>
            <person name="Sun Q."/>
        </authorList>
    </citation>
    <scope>NUCLEOTIDE SEQUENCE [LARGE SCALE GENOMIC DNA]</scope>
    <source>
        <strain evidence="3 4">YIM B02564</strain>
    </source>
</reference>
<dbReference type="InterPro" id="IPR021136">
    <property type="entry name" value="Flagellar_hook_control-like_C"/>
</dbReference>
<dbReference type="Proteomes" id="UP000623967">
    <property type="component" value="Unassembled WGS sequence"/>
</dbReference>
<feature type="compositionally biased region" description="Polar residues" evidence="1">
    <location>
        <begin position="499"/>
        <end position="518"/>
    </location>
</feature>
<dbReference type="RefSeq" id="WP_202654137.1">
    <property type="nucleotide sequence ID" value="NZ_JAESWB010000168.1"/>
</dbReference>
<accession>A0ABS1TNQ8</accession>
<evidence type="ECO:0000313" key="3">
    <source>
        <dbReference type="EMBL" id="MBL4952912.1"/>
    </source>
</evidence>
<feature type="region of interest" description="Disordered" evidence="1">
    <location>
        <begin position="460"/>
        <end position="518"/>
    </location>
</feature>
<gene>
    <name evidence="3" type="ORF">JK635_11885</name>
</gene>
<evidence type="ECO:0000256" key="1">
    <source>
        <dbReference type="SAM" id="MobiDB-lite"/>
    </source>
</evidence>
<dbReference type="EMBL" id="JAESWB010000168">
    <property type="protein sequence ID" value="MBL4952912.1"/>
    <property type="molecule type" value="Genomic_DNA"/>
</dbReference>
<dbReference type="Gene3D" id="3.30.750.140">
    <property type="match status" value="2"/>
</dbReference>
<dbReference type="InterPro" id="IPR038610">
    <property type="entry name" value="FliK-like_C_sf"/>
</dbReference>
<comment type="caution">
    <text evidence="3">The sequence shown here is derived from an EMBL/GenBank/DDBJ whole genome shotgun (WGS) entry which is preliminary data.</text>
</comment>
<keyword evidence="3" id="KW-0969">Cilium</keyword>
<feature type="domain" description="Flagellar hook-length control protein-like C-terminal" evidence="2">
    <location>
        <begin position="375"/>
        <end position="449"/>
    </location>
</feature>